<keyword evidence="2" id="KW-1185">Reference proteome</keyword>
<sequence>MSKPWILVSPASRGIGHALTRHLLRTTTAPILATARTDLPGVRASILDSLFPSSSPSPPHPSSSSHSSSPTPSTATQHLDEQETASAAAAAAQRLHVTHLDVEREHTAEAAAAEARRLFPPATHHLRLAFALPGVLRPEKSPRDVDYDAALRALRVNVLGPMVLMKWFGDFLPRRRPARGMTAEMGFADSVFCSPPSSSFGSADGSGQGGGGETHATWLTASARVGSTSDNRLGGWYTYRASKAAVNSLTKTFDLHLQARSGGGGGAIAVAYHPGTVKTDLSREFWGHVPTDKLFSPEYAAERMVEVVRSRTLADRGRCWDWKGEEVMP</sequence>
<organism evidence="1 2">
    <name type="scientific">Hypoxylon rubiginosum</name>
    <dbReference type="NCBI Taxonomy" id="110542"/>
    <lineage>
        <taxon>Eukaryota</taxon>
        <taxon>Fungi</taxon>
        <taxon>Dikarya</taxon>
        <taxon>Ascomycota</taxon>
        <taxon>Pezizomycotina</taxon>
        <taxon>Sordariomycetes</taxon>
        <taxon>Xylariomycetidae</taxon>
        <taxon>Xylariales</taxon>
        <taxon>Hypoxylaceae</taxon>
        <taxon>Hypoxylon</taxon>
    </lineage>
</organism>
<accession>A0ACB9Z4C0</accession>
<reference evidence="1 2" key="1">
    <citation type="journal article" date="2022" name="New Phytol.">
        <title>Ecological generalism drives hyperdiversity of secondary metabolite gene clusters in xylarialean endophytes.</title>
        <authorList>
            <person name="Franco M.E.E."/>
            <person name="Wisecaver J.H."/>
            <person name="Arnold A.E."/>
            <person name="Ju Y.M."/>
            <person name="Slot J.C."/>
            <person name="Ahrendt S."/>
            <person name="Moore L.P."/>
            <person name="Eastman K.E."/>
            <person name="Scott K."/>
            <person name="Konkel Z."/>
            <person name="Mondo S.J."/>
            <person name="Kuo A."/>
            <person name="Hayes R.D."/>
            <person name="Haridas S."/>
            <person name="Andreopoulos B."/>
            <person name="Riley R."/>
            <person name="LaButti K."/>
            <person name="Pangilinan J."/>
            <person name="Lipzen A."/>
            <person name="Amirebrahimi M."/>
            <person name="Yan J."/>
            <person name="Adam C."/>
            <person name="Keymanesh K."/>
            <person name="Ng V."/>
            <person name="Louie K."/>
            <person name="Northen T."/>
            <person name="Drula E."/>
            <person name="Henrissat B."/>
            <person name="Hsieh H.M."/>
            <person name="Youens-Clark K."/>
            <person name="Lutzoni F."/>
            <person name="Miadlikowska J."/>
            <person name="Eastwood D.C."/>
            <person name="Hamelin R.C."/>
            <person name="Grigoriev I.V."/>
            <person name="U'Ren J.M."/>
        </authorList>
    </citation>
    <scope>NUCLEOTIDE SEQUENCE [LARGE SCALE GENOMIC DNA]</scope>
    <source>
        <strain evidence="1 2">CBS 119005</strain>
    </source>
</reference>
<dbReference type="Proteomes" id="UP001497700">
    <property type="component" value="Unassembled WGS sequence"/>
</dbReference>
<evidence type="ECO:0000313" key="2">
    <source>
        <dbReference type="Proteomes" id="UP001497700"/>
    </source>
</evidence>
<name>A0ACB9Z4C0_9PEZI</name>
<proteinExistence type="predicted"/>
<comment type="caution">
    <text evidence="1">The sequence shown here is derived from an EMBL/GenBank/DDBJ whole genome shotgun (WGS) entry which is preliminary data.</text>
</comment>
<protein>
    <submittedName>
        <fullName evidence="1">NAD(P)-binding protein</fullName>
    </submittedName>
</protein>
<dbReference type="EMBL" id="MU393460">
    <property type="protein sequence ID" value="KAI4866343.1"/>
    <property type="molecule type" value="Genomic_DNA"/>
</dbReference>
<gene>
    <name evidence="1" type="ORF">F4820DRAFT_469021</name>
</gene>
<evidence type="ECO:0000313" key="1">
    <source>
        <dbReference type="EMBL" id="KAI4866343.1"/>
    </source>
</evidence>